<dbReference type="InParanoid" id="T1I1R0"/>
<reference evidence="1" key="1">
    <citation type="submission" date="2015-05" db="UniProtKB">
        <authorList>
            <consortium name="EnsemblMetazoa"/>
        </authorList>
    </citation>
    <scope>IDENTIFICATION</scope>
</reference>
<dbReference type="InterPro" id="IPR029058">
    <property type="entry name" value="AB_hydrolase_fold"/>
</dbReference>
<dbReference type="AlphaFoldDB" id="T1I1R0"/>
<protein>
    <submittedName>
        <fullName evidence="1">Uncharacterized protein</fullName>
    </submittedName>
</protein>
<name>T1I1R0_RHOPR</name>
<dbReference type="VEuPathDB" id="VectorBase:RPRC010230"/>
<dbReference type="SUPFAM" id="SSF53474">
    <property type="entry name" value="alpha/beta-Hydrolases"/>
    <property type="match status" value="1"/>
</dbReference>
<dbReference type="EMBL" id="ACPB03014708">
    <property type="status" value="NOT_ANNOTATED_CDS"/>
    <property type="molecule type" value="Genomic_DNA"/>
</dbReference>
<keyword evidence="2" id="KW-1185">Reference proteome</keyword>
<dbReference type="Gene3D" id="3.40.50.1820">
    <property type="entry name" value="alpha/beta hydrolase"/>
    <property type="match status" value="2"/>
</dbReference>
<proteinExistence type="predicted"/>
<dbReference type="STRING" id="13249.T1I1R0"/>
<dbReference type="eggNOG" id="KOG1516">
    <property type="taxonomic scope" value="Eukaryota"/>
</dbReference>
<organism evidence="1 2">
    <name type="scientific">Rhodnius prolixus</name>
    <name type="common">Triatomid bug</name>
    <dbReference type="NCBI Taxonomy" id="13249"/>
    <lineage>
        <taxon>Eukaryota</taxon>
        <taxon>Metazoa</taxon>
        <taxon>Ecdysozoa</taxon>
        <taxon>Arthropoda</taxon>
        <taxon>Hexapoda</taxon>
        <taxon>Insecta</taxon>
        <taxon>Pterygota</taxon>
        <taxon>Neoptera</taxon>
        <taxon>Paraneoptera</taxon>
        <taxon>Hemiptera</taxon>
        <taxon>Heteroptera</taxon>
        <taxon>Panheteroptera</taxon>
        <taxon>Cimicomorpha</taxon>
        <taxon>Reduviidae</taxon>
        <taxon>Triatominae</taxon>
        <taxon>Rhodnius</taxon>
    </lineage>
</organism>
<dbReference type="HOGENOM" id="CLU_093709_0_0_1"/>
<dbReference type="EnsemblMetazoa" id="RPRC010230-RA">
    <property type="protein sequence ID" value="RPRC010230-PA"/>
    <property type="gene ID" value="RPRC010230"/>
</dbReference>
<evidence type="ECO:0000313" key="1">
    <source>
        <dbReference type="EnsemblMetazoa" id="RPRC010230-PA"/>
    </source>
</evidence>
<sequence>VFQVDPVIVFTPICDRNAANPFLPFNPYNAEPAPVPWIVGVNSLADFLRTAVFVREPETLIEFNQKFNQVASISLYYDNTARNPEEVSKEVREFYFDGQPITMELLRNLSAVGSADFDDTIYIWKIENPFEVGEPTTSQDLNISHLLLNLIYNFISSGEPTPPGFDFEWPQWDNEQQNFISFGNSGEVTVNSTFLPSRIQFWSQLHFNKEIIECC</sequence>
<accession>T1I1R0</accession>
<dbReference type="Proteomes" id="UP000015103">
    <property type="component" value="Unassembled WGS sequence"/>
</dbReference>
<evidence type="ECO:0000313" key="2">
    <source>
        <dbReference type="Proteomes" id="UP000015103"/>
    </source>
</evidence>